<gene>
    <name evidence="11" type="ORF">VaNZ11_014034</name>
</gene>
<dbReference type="InterPro" id="IPR011249">
    <property type="entry name" value="Metalloenz_LuxS/M16"/>
</dbReference>
<keyword evidence="8" id="KW-1133">Transmembrane helix</keyword>
<keyword evidence="3" id="KW-0479">Metal-binding</keyword>
<evidence type="ECO:0000256" key="2">
    <source>
        <dbReference type="ARBA" id="ARBA00022670"/>
    </source>
</evidence>
<organism evidence="11 12">
    <name type="scientific">Volvox africanus</name>
    <dbReference type="NCBI Taxonomy" id="51714"/>
    <lineage>
        <taxon>Eukaryota</taxon>
        <taxon>Viridiplantae</taxon>
        <taxon>Chlorophyta</taxon>
        <taxon>core chlorophytes</taxon>
        <taxon>Chlorophyceae</taxon>
        <taxon>CS clade</taxon>
        <taxon>Chlamydomonadales</taxon>
        <taxon>Volvocaceae</taxon>
        <taxon>Volvox</taxon>
    </lineage>
</organism>
<feature type="transmembrane region" description="Helical" evidence="8">
    <location>
        <begin position="1051"/>
        <end position="1070"/>
    </location>
</feature>
<evidence type="ECO:0000256" key="3">
    <source>
        <dbReference type="ARBA" id="ARBA00022723"/>
    </source>
</evidence>
<name>A0ABQ5SIQ7_9CHLO</name>
<sequence length="1080" mass="118626">MGRVYDQLEAVDVSGEKFHAPLPLGPEGLCYGTLQNGMKYYVRQCPKPKGRCALALAVRVGSVVEEEEERGIAHIVEHLAFNATESYTNHDIVRLLERIGAEFGACQNAYTSADETVYTLTVPTGDKEGLLAETLGVMAEMAFKIRCDPTDLDKERGAVLEEWRMSRDAGGRLQEAHWKLIFQGSKYADRLPIGTEAVIRRGPASTVRAFYERWYRPENMALVAVGDFPDTEGVVELIRKHMGSGASRSSSSSPAIPVPRFHYVPHPEPRFKVLVDRETQHPLVYVSFKHPPARISTPEDFLEHLTITVFEVALNNRLYKISRLQKPPFASASVSEEPLCATTSSCVLSATAMDGQVLSALESLLTEVARVRLHGIGPAEFARALSELQSEVENTALEADQGYCTEIRDEYVRHFLNNEFVTGQEYEARLTKSLMPQISREAVERCAQRYRPRDSCVVKVMDHYRSCTEDQLKKAFDRVAAAEAAGDIGPWEEPPAPESLMAEVPEPLTPETAILKERYFPAPLDVTELTLSNGMRVAFKSTTFMRDEIHMTGFALGGLSEVPQELFYTASLAGTLAGHLGMFGFRPDVLGDILAGRRVDLEVTEGAYYRTMRGVQSPMDLETAMQLVHLLFTTQVRLVPEEVETAVKLVRQAIEAQLRNPLHSYSQRVRYINYGGCYYFKQLTLEEVDRVDPALALAHHNLSWQNPGEYTLVLTGNIDREQFLPLLCRYLATLPKTGLPPPKLPKEVKPLPYSFPETPVVEDVKVSMVSPVAQSQITFPVALSRPQAREDLVWLGLVCRALETRLIQRMRFVGGDVYTVSVSPFFGCVSPSLDGDPQGDVAIMFSCDPANKDRLVAMALEELTVIQGGAMTAPEVETLVNLERLHFEESQAENSYWHELIVMGYQSKSYQLLGGDLAAVYGKNMEAREKVLGSCTPEALREAFCRLIPAPPTSRYTAISMLPRPPSIFHRIGALLAGRWFGSSCNPLRGGDGPGGLPLEASPVVTTTATATTPLLGSRSGSGSGSGSGFLSAAGNGASVSTPTYLTTTTFMAATVATAAAGIGAGLLFWSKSASMKRSG</sequence>
<keyword evidence="12" id="KW-1185">Reference proteome</keyword>
<dbReference type="Gene3D" id="3.30.830.10">
    <property type="entry name" value="Metalloenzyme, LuxS/M16 peptidase-like"/>
    <property type="match status" value="4"/>
</dbReference>
<keyword evidence="8" id="KW-0812">Transmembrane</keyword>
<evidence type="ECO:0000313" key="11">
    <source>
        <dbReference type="EMBL" id="GLI69425.1"/>
    </source>
</evidence>
<evidence type="ECO:0000256" key="6">
    <source>
        <dbReference type="ARBA" id="ARBA00023049"/>
    </source>
</evidence>
<dbReference type="InterPro" id="IPR050626">
    <property type="entry name" value="Peptidase_M16"/>
</dbReference>
<dbReference type="Proteomes" id="UP001165090">
    <property type="component" value="Unassembled WGS sequence"/>
</dbReference>
<feature type="domain" description="Peptidase M16 N-terminal" evidence="9">
    <location>
        <begin position="48"/>
        <end position="166"/>
    </location>
</feature>
<dbReference type="PANTHER" id="PTHR43690:SF34">
    <property type="entry name" value="ZINC PROTEASE PQQL-LIKE"/>
    <property type="match status" value="1"/>
</dbReference>
<keyword evidence="8" id="KW-0472">Membrane</keyword>
<keyword evidence="4" id="KW-0378">Hydrolase</keyword>
<dbReference type="InterPro" id="IPR011765">
    <property type="entry name" value="Pept_M16_N"/>
</dbReference>
<dbReference type="PANTHER" id="PTHR43690">
    <property type="entry name" value="NARDILYSIN"/>
    <property type="match status" value="1"/>
</dbReference>
<protein>
    <submittedName>
        <fullName evidence="11">Uncharacterized protein</fullName>
    </submittedName>
</protein>
<feature type="domain" description="Peptidase M16 C-terminal" evidence="10">
    <location>
        <begin position="706"/>
        <end position="880"/>
    </location>
</feature>
<dbReference type="Pfam" id="PF05193">
    <property type="entry name" value="Peptidase_M16_C"/>
    <property type="match status" value="2"/>
</dbReference>
<evidence type="ECO:0000256" key="5">
    <source>
        <dbReference type="ARBA" id="ARBA00022833"/>
    </source>
</evidence>
<accession>A0ABQ5SIQ7</accession>
<comment type="similarity">
    <text evidence="1 7">Belongs to the peptidase M16 family.</text>
</comment>
<dbReference type="EMBL" id="BSDZ01000086">
    <property type="protein sequence ID" value="GLI69425.1"/>
    <property type="molecule type" value="Genomic_DNA"/>
</dbReference>
<evidence type="ECO:0000256" key="8">
    <source>
        <dbReference type="SAM" id="Phobius"/>
    </source>
</evidence>
<keyword evidence="6" id="KW-0482">Metalloprotease</keyword>
<dbReference type="Pfam" id="PF00675">
    <property type="entry name" value="Peptidase_M16"/>
    <property type="match status" value="1"/>
</dbReference>
<dbReference type="InterPro" id="IPR007863">
    <property type="entry name" value="Peptidase_M16_C"/>
</dbReference>
<evidence type="ECO:0000256" key="7">
    <source>
        <dbReference type="RuleBase" id="RU004447"/>
    </source>
</evidence>
<keyword evidence="2" id="KW-0645">Protease</keyword>
<dbReference type="SUPFAM" id="SSF63411">
    <property type="entry name" value="LuxS/MPP-like metallohydrolase"/>
    <property type="match status" value="3"/>
</dbReference>
<proteinExistence type="inferred from homology"/>
<evidence type="ECO:0000259" key="10">
    <source>
        <dbReference type="Pfam" id="PF05193"/>
    </source>
</evidence>
<keyword evidence="5" id="KW-0862">Zinc</keyword>
<evidence type="ECO:0000256" key="1">
    <source>
        <dbReference type="ARBA" id="ARBA00007261"/>
    </source>
</evidence>
<comment type="caution">
    <text evidence="11">The sequence shown here is derived from an EMBL/GenBank/DDBJ whole genome shotgun (WGS) entry which is preliminary data.</text>
</comment>
<dbReference type="InterPro" id="IPR001431">
    <property type="entry name" value="Pept_M16_Zn_BS"/>
</dbReference>
<dbReference type="PROSITE" id="PS00143">
    <property type="entry name" value="INSULINASE"/>
    <property type="match status" value="1"/>
</dbReference>
<reference evidence="11 12" key="1">
    <citation type="journal article" date="2023" name="IScience">
        <title>Expanded male sex-determining region conserved during the evolution of homothallism in the green alga Volvox.</title>
        <authorList>
            <person name="Yamamoto K."/>
            <person name="Matsuzaki R."/>
            <person name="Mahakham W."/>
            <person name="Heman W."/>
            <person name="Sekimoto H."/>
            <person name="Kawachi M."/>
            <person name="Minakuchi Y."/>
            <person name="Toyoda A."/>
            <person name="Nozaki H."/>
        </authorList>
    </citation>
    <scope>NUCLEOTIDE SEQUENCE [LARGE SCALE GENOMIC DNA]</scope>
    <source>
        <strain evidence="11 12">NIES-4468</strain>
    </source>
</reference>
<evidence type="ECO:0000313" key="12">
    <source>
        <dbReference type="Proteomes" id="UP001165090"/>
    </source>
</evidence>
<evidence type="ECO:0000259" key="9">
    <source>
        <dbReference type="Pfam" id="PF00675"/>
    </source>
</evidence>
<evidence type="ECO:0000256" key="4">
    <source>
        <dbReference type="ARBA" id="ARBA00022801"/>
    </source>
</evidence>
<feature type="domain" description="Peptidase M16 C-terminal" evidence="10">
    <location>
        <begin position="207"/>
        <end position="387"/>
    </location>
</feature>